<protein>
    <submittedName>
        <fullName evidence="11">CCKAR</fullName>
    </submittedName>
</protein>
<accession>A0A6J8E2P7</accession>
<dbReference type="PROSITE" id="PS50262">
    <property type="entry name" value="G_PROTEIN_RECEP_F1_2"/>
    <property type="match status" value="1"/>
</dbReference>
<evidence type="ECO:0000256" key="5">
    <source>
        <dbReference type="ARBA" id="ARBA00023136"/>
    </source>
</evidence>
<evidence type="ECO:0000256" key="8">
    <source>
        <dbReference type="RuleBase" id="RU000688"/>
    </source>
</evidence>
<evidence type="ECO:0000256" key="9">
    <source>
        <dbReference type="SAM" id="Phobius"/>
    </source>
</evidence>
<dbReference type="PRINTS" id="PR00237">
    <property type="entry name" value="GPCRRHODOPSN"/>
</dbReference>
<reference evidence="11 12" key="1">
    <citation type="submission" date="2020-06" db="EMBL/GenBank/DDBJ databases">
        <authorList>
            <person name="Li R."/>
            <person name="Bekaert M."/>
        </authorList>
    </citation>
    <scope>NUCLEOTIDE SEQUENCE [LARGE SCALE GENOMIC DNA]</scope>
    <source>
        <strain evidence="12">wild</strain>
    </source>
</reference>
<dbReference type="EMBL" id="CACVKT020008340">
    <property type="protein sequence ID" value="CAC5414318.1"/>
    <property type="molecule type" value="Genomic_DNA"/>
</dbReference>
<keyword evidence="3 9" id="KW-1133">Transmembrane helix</keyword>
<evidence type="ECO:0000256" key="7">
    <source>
        <dbReference type="ARBA" id="ARBA00023224"/>
    </source>
</evidence>
<feature type="transmembrane region" description="Helical" evidence="9">
    <location>
        <begin position="265"/>
        <end position="283"/>
    </location>
</feature>
<dbReference type="PANTHER" id="PTHR24238">
    <property type="entry name" value="G-PROTEIN COUPLED RECEPTOR"/>
    <property type="match status" value="1"/>
</dbReference>
<dbReference type="Proteomes" id="UP000507470">
    <property type="component" value="Unassembled WGS sequence"/>
</dbReference>
<dbReference type="SUPFAM" id="SSF81321">
    <property type="entry name" value="Family A G protein-coupled receptor-like"/>
    <property type="match status" value="1"/>
</dbReference>
<feature type="transmembrane region" description="Helical" evidence="9">
    <location>
        <begin position="483"/>
        <end position="504"/>
    </location>
</feature>
<dbReference type="InterPro" id="IPR000276">
    <property type="entry name" value="GPCR_Rhodpsn"/>
</dbReference>
<keyword evidence="7 8" id="KW-0807">Transducer</keyword>
<dbReference type="InterPro" id="IPR017452">
    <property type="entry name" value="GPCR_Rhodpsn_7TM"/>
</dbReference>
<evidence type="ECO:0000256" key="3">
    <source>
        <dbReference type="ARBA" id="ARBA00022989"/>
    </source>
</evidence>
<evidence type="ECO:0000313" key="12">
    <source>
        <dbReference type="Proteomes" id="UP000507470"/>
    </source>
</evidence>
<dbReference type="CDD" id="cd00637">
    <property type="entry name" value="7tm_classA_rhodopsin-like"/>
    <property type="match status" value="1"/>
</dbReference>
<dbReference type="Gene3D" id="1.20.1070.10">
    <property type="entry name" value="Rhodopsin 7-helix transmembrane proteins"/>
    <property type="match status" value="1"/>
</dbReference>
<keyword evidence="5 9" id="KW-0472">Membrane</keyword>
<feature type="transmembrane region" description="Helical" evidence="9">
    <location>
        <begin position="224"/>
        <end position="245"/>
    </location>
</feature>
<proteinExistence type="inferred from homology"/>
<evidence type="ECO:0000256" key="1">
    <source>
        <dbReference type="ARBA" id="ARBA00004141"/>
    </source>
</evidence>
<name>A0A6J8E2P7_MYTCO</name>
<dbReference type="OrthoDB" id="6091404at2759"/>
<feature type="transmembrane region" description="Helical" evidence="9">
    <location>
        <begin position="182"/>
        <end position="203"/>
    </location>
</feature>
<keyword evidence="12" id="KW-1185">Reference proteome</keyword>
<keyword evidence="2 8" id="KW-0812">Transmembrane</keyword>
<comment type="subcellular location">
    <subcellularLocation>
        <location evidence="1">Membrane</location>
        <topology evidence="1">Multi-pass membrane protein</topology>
    </subcellularLocation>
</comment>
<evidence type="ECO:0000259" key="10">
    <source>
        <dbReference type="PROSITE" id="PS50262"/>
    </source>
</evidence>
<comment type="similarity">
    <text evidence="8">Belongs to the G-protein coupled receptor 1 family.</text>
</comment>
<gene>
    <name evidence="11" type="ORF">MCOR_47143</name>
</gene>
<dbReference type="GO" id="GO:0016020">
    <property type="term" value="C:membrane"/>
    <property type="evidence" value="ECO:0007669"/>
    <property type="project" value="UniProtKB-SubCell"/>
</dbReference>
<evidence type="ECO:0000256" key="2">
    <source>
        <dbReference type="ARBA" id="ARBA00022692"/>
    </source>
</evidence>
<dbReference type="Pfam" id="PF00001">
    <property type="entry name" value="7tm_1"/>
    <property type="match status" value="1"/>
</dbReference>
<feature type="transmembrane region" description="Helical" evidence="9">
    <location>
        <begin position="354"/>
        <end position="378"/>
    </location>
</feature>
<dbReference type="PROSITE" id="PS00237">
    <property type="entry name" value="G_PROTEIN_RECEP_F1_1"/>
    <property type="match status" value="1"/>
</dbReference>
<feature type="transmembrane region" description="Helical" evidence="9">
    <location>
        <begin position="303"/>
        <end position="325"/>
    </location>
</feature>
<keyword evidence="4 8" id="KW-0297">G-protein coupled receptor</keyword>
<organism evidence="11 12">
    <name type="scientific">Mytilus coruscus</name>
    <name type="common">Sea mussel</name>
    <dbReference type="NCBI Taxonomy" id="42192"/>
    <lineage>
        <taxon>Eukaryota</taxon>
        <taxon>Metazoa</taxon>
        <taxon>Spiralia</taxon>
        <taxon>Lophotrochozoa</taxon>
        <taxon>Mollusca</taxon>
        <taxon>Bivalvia</taxon>
        <taxon>Autobranchia</taxon>
        <taxon>Pteriomorphia</taxon>
        <taxon>Mytilida</taxon>
        <taxon>Mytiloidea</taxon>
        <taxon>Mytilidae</taxon>
        <taxon>Mytilinae</taxon>
        <taxon>Mytilus</taxon>
    </lineage>
</organism>
<dbReference type="PANTHER" id="PTHR24238:SF47">
    <property type="entry name" value="ECDYSTEROIDS_DOPAMINE RECEPTOR-RELATED"/>
    <property type="match status" value="1"/>
</dbReference>
<feature type="transmembrane region" description="Helical" evidence="9">
    <location>
        <begin position="524"/>
        <end position="546"/>
    </location>
</feature>
<evidence type="ECO:0000313" key="11">
    <source>
        <dbReference type="EMBL" id="CAC5414318.1"/>
    </source>
</evidence>
<sequence>MNLPAPRSNADSLRNFSDRIECNIRGLESLGTSESTFGAILTPIIYNKLLSDVRKIITRDRGNDNWDIKSLRVSIKREVCVQVAGQSIGASHEDSEILPTASQFQLLRYKRMQSSSHLEFLSSTSWIPTAGDNITSKLTILDNESNVSSTANSLTFLSSDVHDFYLRMINDKIYKKTLLPSLIYLSILLIIGLPGNLLVSYIYHTKERNITGNTKSREKKSSDIFIITLAWLDILNCILSVPMEIYLLRYFVQFDHPWICKLSRYVAMVLNAASSFVLLGIAVDRFIGIKYSQSKHRFTATTAIKFVIASIFLATFISTPGIILYGTQTVPLPRGIHGKTCLIEDHFAHTKYPFILSMFLTSLHLLFDTFFIILYSIVGKKVIGNRNLSSMRLHTGKRQTRFKSKNVIEISHITFNNCYFTSFDALDKNKNVQLNGFKQNEKCGTFTDDPPFTKQSNITTKKSKMPKDSAVHGKVYKAGKTTFMLFVVTIVFMLTFAPYCAIAILRNVSPENFYSKLSNIEKAFYQLFLRSYLLSSAANPVIYSFLSDRFRQQCLFLLKRVFHRQ</sequence>
<dbReference type="GO" id="GO:0004930">
    <property type="term" value="F:G protein-coupled receptor activity"/>
    <property type="evidence" value="ECO:0007669"/>
    <property type="project" value="UniProtKB-KW"/>
</dbReference>
<dbReference type="AlphaFoldDB" id="A0A6J8E2P7"/>
<evidence type="ECO:0000256" key="4">
    <source>
        <dbReference type="ARBA" id="ARBA00023040"/>
    </source>
</evidence>
<keyword evidence="6 8" id="KW-0675">Receptor</keyword>
<feature type="domain" description="G-protein coupled receptors family 1 profile" evidence="10">
    <location>
        <begin position="195"/>
        <end position="543"/>
    </location>
</feature>
<evidence type="ECO:0000256" key="6">
    <source>
        <dbReference type="ARBA" id="ARBA00023170"/>
    </source>
</evidence>